<dbReference type="OrthoDB" id="671759at2759"/>
<keyword evidence="2" id="KW-1185">Reference proteome</keyword>
<evidence type="ECO:0000313" key="1">
    <source>
        <dbReference type="EMBL" id="CAD6259205.1"/>
    </source>
</evidence>
<proteinExistence type="predicted"/>
<comment type="caution">
    <text evidence="1">The sequence shown here is derived from an EMBL/GenBank/DDBJ whole genome shotgun (WGS) entry which is preliminary data.</text>
</comment>
<organism evidence="1 2">
    <name type="scientific">Miscanthus lutarioriparius</name>
    <dbReference type="NCBI Taxonomy" id="422564"/>
    <lineage>
        <taxon>Eukaryota</taxon>
        <taxon>Viridiplantae</taxon>
        <taxon>Streptophyta</taxon>
        <taxon>Embryophyta</taxon>
        <taxon>Tracheophyta</taxon>
        <taxon>Spermatophyta</taxon>
        <taxon>Magnoliopsida</taxon>
        <taxon>Liliopsida</taxon>
        <taxon>Poales</taxon>
        <taxon>Poaceae</taxon>
        <taxon>PACMAD clade</taxon>
        <taxon>Panicoideae</taxon>
        <taxon>Andropogonodae</taxon>
        <taxon>Andropogoneae</taxon>
        <taxon>Saccharinae</taxon>
        <taxon>Miscanthus</taxon>
    </lineage>
</organism>
<dbReference type="AlphaFoldDB" id="A0A811QSW5"/>
<evidence type="ECO:0000313" key="2">
    <source>
        <dbReference type="Proteomes" id="UP000604825"/>
    </source>
</evidence>
<sequence length="113" mass="12622">MARLGSVVRWCGGWRERRARRQKQLRLRRQHGGGTVWLGRRRRSCGRLAVSRLVRWRLVAELLRPIRKALMEMVAGAALAGSGSGSAPGRRQLVTLPQLNFPFVGTLTLPAIA</sequence>
<name>A0A811QSW5_9POAL</name>
<gene>
    <name evidence="1" type="ORF">NCGR_LOCUS42646</name>
</gene>
<dbReference type="EMBL" id="CAJGYO010000011">
    <property type="protein sequence ID" value="CAD6259205.1"/>
    <property type="molecule type" value="Genomic_DNA"/>
</dbReference>
<dbReference type="Proteomes" id="UP000604825">
    <property type="component" value="Unassembled WGS sequence"/>
</dbReference>
<reference evidence="1" key="1">
    <citation type="submission" date="2020-10" db="EMBL/GenBank/DDBJ databases">
        <authorList>
            <person name="Han B."/>
            <person name="Lu T."/>
            <person name="Zhao Q."/>
            <person name="Huang X."/>
            <person name="Zhao Y."/>
        </authorList>
    </citation>
    <scope>NUCLEOTIDE SEQUENCE</scope>
</reference>
<protein>
    <submittedName>
        <fullName evidence="1">Uncharacterized protein</fullName>
    </submittedName>
</protein>
<accession>A0A811QSW5</accession>